<feature type="compositionally biased region" description="Polar residues" evidence="3">
    <location>
        <begin position="32"/>
        <end position="47"/>
    </location>
</feature>
<feature type="region of interest" description="Disordered" evidence="3">
    <location>
        <begin position="28"/>
        <end position="47"/>
    </location>
</feature>
<dbReference type="Proteomes" id="UP000019151">
    <property type="component" value="Chromosome"/>
</dbReference>
<organism evidence="5 6">
    <name type="scientific">Gemmatirosa kalamazoonensis</name>
    <dbReference type="NCBI Taxonomy" id="861299"/>
    <lineage>
        <taxon>Bacteria</taxon>
        <taxon>Pseudomonadati</taxon>
        <taxon>Gemmatimonadota</taxon>
        <taxon>Gemmatimonadia</taxon>
        <taxon>Gemmatimonadales</taxon>
        <taxon>Gemmatimonadaceae</taxon>
        <taxon>Gemmatirosa</taxon>
    </lineage>
</organism>
<evidence type="ECO:0000256" key="3">
    <source>
        <dbReference type="SAM" id="MobiDB-lite"/>
    </source>
</evidence>
<evidence type="ECO:0000313" key="5">
    <source>
        <dbReference type="EMBL" id="AHG87889.1"/>
    </source>
</evidence>
<feature type="domain" description="Periplasmic binding protein" evidence="4">
    <location>
        <begin position="56"/>
        <end position="314"/>
    </location>
</feature>
<evidence type="ECO:0000256" key="1">
    <source>
        <dbReference type="ARBA" id="ARBA00004196"/>
    </source>
</evidence>
<dbReference type="EMBL" id="CP007128">
    <property type="protein sequence ID" value="AHG87889.1"/>
    <property type="molecule type" value="Genomic_DNA"/>
</dbReference>
<dbReference type="SUPFAM" id="SSF53822">
    <property type="entry name" value="Periplasmic binding protein-like I"/>
    <property type="match status" value="1"/>
</dbReference>
<sequence length="355" mass="37645">MSVTSVITRRAALGLLATIGLGACSRGGAGNDSATSGTPNATTAGASASGKKTFTIAMIAKSSTNPVFLSGRQGAEAAADSIGKATGVTVKIDWLTPPNEDAAVQAQRIAQAVNAGDDAILLSASDASKLVGAIDEAVARGVPVMTFDSDVPTSKRFSFYGGDDEAMGRQVMAELAKQMGGKGKIGILAGNQNAPNLQKRVKGAKDEAAKYPGMQILGTFYHIETPQDAAAEVLRAQNAYPDIQGWAFIGGWPLWTKTLLTDLDPNKVKIVSVDALPSELPYVDKGLAPVLFAQPTYNWGYVSVKTIWDHVHDKKDVPAHVQMDLIRVDKSNLNQWAKQLKDWGFSDVDPKYLNQ</sequence>
<accession>W0R9V5</accession>
<dbReference type="RefSeq" id="WP_025409444.1">
    <property type="nucleotide sequence ID" value="NZ_CP007128.1"/>
</dbReference>
<evidence type="ECO:0000256" key="2">
    <source>
        <dbReference type="ARBA" id="ARBA00007639"/>
    </source>
</evidence>
<dbReference type="OrthoDB" id="9769193at2"/>
<dbReference type="PANTHER" id="PTHR30036">
    <property type="entry name" value="D-XYLOSE-BINDING PERIPLASMIC PROTEIN"/>
    <property type="match status" value="1"/>
</dbReference>
<comment type="similarity">
    <text evidence="2">Belongs to the bacterial solute-binding protein 2 family.</text>
</comment>
<dbReference type="InterPro" id="IPR050555">
    <property type="entry name" value="Bact_Solute-Bind_Prot2"/>
</dbReference>
<dbReference type="Gene3D" id="3.40.50.2300">
    <property type="match status" value="2"/>
</dbReference>
<dbReference type="GO" id="GO:0030246">
    <property type="term" value="F:carbohydrate binding"/>
    <property type="evidence" value="ECO:0007669"/>
    <property type="project" value="TreeGrafter"/>
</dbReference>
<proteinExistence type="inferred from homology"/>
<evidence type="ECO:0000313" key="6">
    <source>
        <dbReference type="Proteomes" id="UP000019151"/>
    </source>
</evidence>
<dbReference type="GO" id="GO:0030288">
    <property type="term" value="C:outer membrane-bounded periplasmic space"/>
    <property type="evidence" value="ECO:0007669"/>
    <property type="project" value="TreeGrafter"/>
</dbReference>
<reference evidence="5 6" key="1">
    <citation type="journal article" date="2014" name="Genome Announc.">
        <title>Genome Sequence and Methylome of Soil Bacterium Gemmatirosa kalamazoonensis KBS708T, a Member of the Rarely Cultivated Gemmatimonadetes Phylum.</title>
        <authorList>
            <person name="Debruyn J.M."/>
            <person name="Radosevich M."/>
            <person name="Wommack K.E."/>
            <person name="Polson S.W."/>
            <person name="Hauser L.J."/>
            <person name="Fawaz M.N."/>
            <person name="Korlach J."/>
            <person name="Tsai Y.C."/>
        </authorList>
    </citation>
    <scope>NUCLEOTIDE SEQUENCE [LARGE SCALE GENOMIC DNA]</scope>
    <source>
        <strain evidence="5 6">KBS708</strain>
    </source>
</reference>
<protein>
    <submittedName>
        <fullName evidence="5">Periplasmic binding protein domain protein</fullName>
    </submittedName>
</protein>
<dbReference type="AlphaFoldDB" id="W0R9V5"/>
<gene>
    <name evidence="5" type="ORF">J421_0352</name>
</gene>
<comment type="subcellular location">
    <subcellularLocation>
        <location evidence="1">Cell envelope</location>
    </subcellularLocation>
</comment>
<keyword evidence="6" id="KW-1185">Reference proteome</keyword>
<dbReference type="eggNOG" id="COG1879">
    <property type="taxonomic scope" value="Bacteria"/>
</dbReference>
<dbReference type="Pfam" id="PF13407">
    <property type="entry name" value="Peripla_BP_4"/>
    <property type="match status" value="1"/>
</dbReference>
<dbReference type="KEGG" id="gba:J421_0352"/>
<evidence type="ECO:0000259" key="4">
    <source>
        <dbReference type="Pfam" id="PF13407"/>
    </source>
</evidence>
<dbReference type="InterPro" id="IPR028082">
    <property type="entry name" value="Peripla_BP_I"/>
</dbReference>
<dbReference type="InParanoid" id="W0R9V5"/>
<dbReference type="HOGENOM" id="CLU_037628_3_3_0"/>
<dbReference type="InterPro" id="IPR025997">
    <property type="entry name" value="SBP_2_dom"/>
</dbReference>
<dbReference type="PANTHER" id="PTHR30036:SF7">
    <property type="entry name" value="ABC TRANSPORTER PERIPLASMIC-BINDING PROTEIN YPHF"/>
    <property type="match status" value="1"/>
</dbReference>
<dbReference type="STRING" id="861299.J421_0352"/>
<name>W0R9V5_9BACT</name>